<accession>A0A9Q9PAB8</accession>
<evidence type="ECO:0000256" key="1">
    <source>
        <dbReference type="SAM" id="MobiDB-lite"/>
    </source>
</evidence>
<protein>
    <recommendedName>
        <fullName evidence="4">DUF2384 domain-containing protein</fullName>
    </recommendedName>
</protein>
<keyword evidence="2" id="KW-0614">Plasmid</keyword>
<dbReference type="EMBL" id="CP106880">
    <property type="protein sequence ID" value="UYC82681.1"/>
    <property type="molecule type" value="Genomic_DNA"/>
</dbReference>
<feature type="region of interest" description="Disordered" evidence="1">
    <location>
        <begin position="154"/>
        <end position="193"/>
    </location>
</feature>
<dbReference type="Proteomes" id="UP001062223">
    <property type="component" value="Plasmid unnamed"/>
</dbReference>
<reference evidence="2" key="1">
    <citation type="submission" date="2022-09" db="EMBL/GenBank/DDBJ databases">
        <title>Taxonomy of Curtobacterium flaccumfaciens.</title>
        <authorList>
            <person name="Osdaghi E."/>
            <person name="Taghavi S.M."/>
            <person name="Hamidizade M."/>
            <person name="Abachi H."/>
            <person name="Fazliarab A."/>
            <person name="Baeyen S."/>
            <person name="Portier P."/>
            <person name="Van Vaerenbergh J."/>
            <person name="Jacques M.-A."/>
        </authorList>
    </citation>
    <scope>NUCLEOTIDE SEQUENCE</scope>
    <source>
        <strain evidence="2">AGQB46</strain>
        <plasmid evidence="2">unnamed</plasmid>
    </source>
</reference>
<gene>
    <name evidence="2" type="ORF">OE229_17770</name>
</gene>
<dbReference type="KEGG" id="cpoi:OE229_17770"/>
<feature type="compositionally biased region" description="Polar residues" evidence="1">
    <location>
        <begin position="180"/>
        <end position="191"/>
    </location>
</feature>
<dbReference type="RefSeq" id="WP_146247043.1">
    <property type="nucleotide sequence ID" value="NZ_CP106880.1"/>
</dbReference>
<dbReference type="CDD" id="cd11586">
    <property type="entry name" value="VbhA_like"/>
    <property type="match status" value="1"/>
</dbReference>
<sequence length="311" mass="32940">MPSNPEAWEGKAPRHAGQQVTDPVLVALRDAIVSGALRPSEAMALISDHLEGSRPNRTDDTTATRAMALADAAHGAEGIAVLDPYARELARWVAEGRMSGDEAVAFVTALIDAGANLVDPDRPPEPDYQVATAPPGIDPPHVVKRGDVLKPALSARSSEDAQSESGNQADPITAPRRNSGAAQFPSNSHPNALSDRIGPFYDAAGLRGWFQISNEAVDARVQGGQLLAVVTADDFRLFPAFQFDAVGQPLPRLSEVLVELDPEADDPWGDAVWLNAPSDDLDGLTPAAALRTERADDVIRLARQAGAFRSG</sequence>
<evidence type="ECO:0008006" key="4">
    <source>
        <dbReference type="Google" id="ProtNLM"/>
    </source>
</evidence>
<evidence type="ECO:0000313" key="3">
    <source>
        <dbReference type="Proteomes" id="UP001062223"/>
    </source>
</evidence>
<evidence type="ECO:0000313" key="2">
    <source>
        <dbReference type="EMBL" id="UYC82681.1"/>
    </source>
</evidence>
<dbReference type="InterPro" id="IPR033788">
    <property type="entry name" value="VbhA-like"/>
</dbReference>
<dbReference type="AlphaFoldDB" id="A0A9Q9PAB8"/>
<geneLocation type="plasmid" evidence="2 3">
    <name>unnamed</name>
</geneLocation>
<proteinExistence type="predicted"/>
<feature type="region of interest" description="Disordered" evidence="1">
    <location>
        <begin position="117"/>
        <end position="142"/>
    </location>
</feature>
<name>A0A9Q9PAB8_9MICO</name>
<organism evidence="2 3">
    <name type="scientific">Curtobacterium poinsettiae</name>
    <dbReference type="NCBI Taxonomy" id="159612"/>
    <lineage>
        <taxon>Bacteria</taxon>
        <taxon>Bacillati</taxon>
        <taxon>Actinomycetota</taxon>
        <taxon>Actinomycetes</taxon>
        <taxon>Micrococcales</taxon>
        <taxon>Microbacteriaceae</taxon>
        <taxon>Curtobacterium</taxon>
    </lineage>
</organism>